<feature type="transmembrane region" description="Helical" evidence="6">
    <location>
        <begin position="147"/>
        <end position="164"/>
    </location>
</feature>
<evidence type="ECO:0000256" key="1">
    <source>
        <dbReference type="ARBA" id="ARBA00004651"/>
    </source>
</evidence>
<feature type="transmembrane region" description="Helical" evidence="6">
    <location>
        <begin position="83"/>
        <end position="103"/>
    </location>
</feature>
<feature type="transmembrane region" description="Helical" evidence="6">
    <location>
        <begin position="34"/>
        <end position="54"/>
    </location>
</feature>
<name>A0ABU2C3Y0_9BURK</name>
<dbReference type="PANTHER" id="PTHR23291:SF115">
    <property type="entry name" value="MODULATOR OF FTSH PROTEASE YCCA"/>
    <property type="match status" value="1"/>
</dbReference>
<keyword evidence="7" id="KW-0645">Protease</keyword>
<evidence type="ECO:0000256" key="3">
    <source>
        <dbReference type="ARBA" id="ARBA00022692"/>
    </source>
</evidence>
<feature type="transmembrane region" description="Helical" evidence="6">
    <location>
        <begin position="200"/>
        <end position="225"/>
    </location>
</feature>
<organism evidence="7 8">
    <name type="scientific">Rhodoferax ferrireducens</name>
    <dbReference type="NCBI Taxonomy" id="192843"/>
    <lineage>
        <taxon>Bacteria</taxon>
        <taxon>Pseudomonadati</taxon>
        <taxon>Pseudomonadota</taxon>
        <taxon>Betaproteobacteria</taxon>
        <taxon>Burkholderiales</taxon>
        <taxon>Comamonadaceae</taxon>
        <taxon>Rhodoferax</taxon>
    </lineage>
</organism>
<proteinExistence type="inferred from homology"/>
<keyword evidence="3 6" id="KW-0812">Transmembrane</keyword>
<protein>
    <submittedName>
        <fullName evidence="7">Modulator of FtsH protease</fullName>
    </submittedName>
</protein>
<reference evidence="7 8" key="1">
    <citation type="submission" date="2023-07" db="EMBL/GenBank/DDBJ databases">
        <title>Sorghum-associated microbial communities from plants grown in Nebraska, USA.</title>
        <authorList>
            <person name="Schachtman D."/>
        </authorList>
    </citation>
    <scope>NUCLEOTIDE SEQUENCE [LARGE SCALE GENOMIC DNA]</scope>
    <source>
        <strain evidence="7 8">BE313</strain>
    </source>
</reference>
<keyword evidence="2" id="KW-1003">Cell membrane</keyword>
<comment type="caution">
    <text evidence="7">The sequence shown here is derived from an EMBL/GenBank/DDBJ whole genome shotgun (WGS) entry which is preliminary data.</text>
</comment>
<dbReference type="EMBL" id="JAVDXT010000001">
    <property type="protein sequence ID" value="MDR7376038.1"/>
    <property type="molecule type" value="Genomic_DNA"/>
</dbReference>
<evidence type="ECO:0000313" key="8">
    <source>
        <dbReference type="Proteomes" id="UP001180487"/>
    </source>
</evidence>
<feature type="transmembrane region" description="Helical" evidence="6">
    <location>
        <begin position="170"/>
        <end position="188"/>
    </location>
</feature>
<keyword evidence="8" id="KW-1185">Reference proteome</keyword>
<keyword evidence="4 6" id="KW-1133">Transmembrane helix</keyword>
<dbReference type="Proteomes" id="UP001180487">
    <property type="component" value="Unassembled WGS sequence"/>
</dbReference>
<keyword evidence="7" id="KW-0378">Hydrolase</keyword>
<evidence type="ECO:0000256" key="2">
    <source>
        <dbReference type="ARBA" id="ARBA00022475"/>
    </source>
</evidence>
<dbReference type="CDD" id="cd10433">
    <property type="entry name" value="YccA_like"/>
    <property type="match status" value="1"/>
</dbReference>
<feature type="transmembrane region" description="Helical" evidence="6">
    <location>
        <begin position="115"/>
        <end position="135"/>
    </location>
</feature>
<accession>A0ABU2C3Y0</accession>
<evidence type="ECO:0000256" key="6">
    <source>
        <dbReference type="RuleBase" id="RU004379"/>
    </source>
</evidence>
<dbReference type="GO" id="GO:0008233">
    <property type="term" value="F:peptidase activity"/>
    <property type="evidence" value="ECO:0007669"/>
    <property type="project" value="UniProtKB-KW"/>
</dbReference>
<evidence type="ECO:0000313" key="7">
    <source>
        <dbReference type="EMBL" id="MDR7376038.1"/>
    </source>
</evidence>
<comment type="subcellular location">
    <subcellularLocation>
        <location evidence="1">Cell membrane</location>
        <topology evidence="1">Multi-pass membrane protein</topology>
    </subcellularLocation>
</comment>
<comment type="similarity">
    <text evidence="6">Belongs to the BI1 family.</text>
</comment>
<dbReference type="GO" id="GO:0006508">
    <property type="term" value="P:proteolysis"/>
    <property type="evidence" value="ECO:0007669"/>
    <property type="project" value="UniProtKB-KW"/>
</dbReference>
<sequence length="229" mass="23724">MEHISRPVRSDNALGVQTPSTLPTAAHRVLRNTYALLAMTLLFSAAVATLGIVFQAPAPGLIVMLVGSFGLLFAVHKLKNSGWALPAVFAFTGFMGYALGPVVARSLAMPGGAQVVTMALAATGATFLALSAWAVTSKRDFSFMSGFLFAGMVIAILAGLAAVFLEIPALSLAVSAMVALLSAGLILMDTSRIVNGGETNYVMATVGLYLSIFNLFSSLLSLFGIGSDD</sequence>
<gene>
    <name evidence="7" type="ORF">J2X19_000696</name>
</gene>
<evidence type="ECO:0000256" key="5">
    <source>
        <dbReference type="ARBA" id="ARBA00023136"/>
    </source>
</evidence>
<evidence type="ECO:0000256" key="4">
    <source>
        <dbReference type="ARBA" id="ARBA00022989"/>
    </source>
</evidence>
<dbReference type="Pfam" id="PF01027">
    <property type="entry name" value="Bax1-I"/>
    <property type="match status" value="1"/>
</dbReference>
<feature type="transmembrane region" description="Helical" evidence="6">
    <location>
        <begin position="60"/>
        <end position="76"/>
    </location>
</feature>
<dbReference type="InterPro" id="IPR006214">
    <property type="entry name" value="Bax_inhibitor_1-related"/>
</dbReference>
<dbReference type="PANTHER" id="PTHR23291">
    <property type="entry name" value="BAX INHIBITOR-RELATED"/>
    <property type="match status" value="1"/>
</dbReference>
<dbReference type="RefSeq" id="WP_310370692.1">
    <property type="nucleotide sequence ID" value="NZ_JAVDXT010000001.1"/>
</dbReference>
<keyword evidence="5 6" id="KW-0472">Membrane</keyword>